<dbReference type="AlphaFoldDB" id="A0A2I0U817"/>
<dbReference type="EMBL" id="KZ506030">
    <property type="protein sequence ID" value="PKU42133.1"/>
    <property type="molecule type" value="Genomic_DNA"/>
</dbReference>
<name>A0A2I0U817_LIMLA</name>
<sequence length="202" mass="22740">MRLVSLGQSALRWLESPSPQYVFCASVCSSVQDGDLLNETEASNLLQQAVNKCVTWRILLTPQVPFAEQGGYGHATNDQTKPTHLGEDVKTVLPKAEFTFYNILHQKAAAYSRTSPLLNEDSVSKPTPIEIAKSQEVIQSFPNLVFSYEIKLQEMIQFRIILFRLAEAKNPLVSYNNVDCYSDGKCKYLSVPDKLDQKCKLF</sequence>
<evidence type="ECO:0000313" key="2">
    <source>
        <dbReference type="Proteomes" id="UP000233556"/>
    </source>
</evidence>
<dbReference type="Proteomes" id="UP000233556">
    <property type="component" value="Unassembled WGS sequence"/>
</dbReference>
<protein>
    <submittedName>
        <fullName evidence="1">Uncharacterized protein</fullName>
    </submittedName>
</protein>
<accession>A0A2I0U817</accession>
<evidence type="ECO:0000313" key="1">
    <source>
        <dbReference type="EMBL" id="PKU42133.1"/>
    </source>
</evidence>
<reference evidence="2" key="2">
    <citation type="submission" date="2017-12" db="EMBL/GenBank/DDBJ databases">
        <title>Genome sequence of the Bar-tailed Godwit (Limosa lapponica baueri).</title>
        <authorList>
            <person name="Lima N.C.B."/>
            <person name="Parody-Merino A.M."/>
            <person name="Battley P.F."/>
            <person name="Fidler A.E."/>
            <person name="Prosdocimi F."/>
        </authorList>
    </citation>
    <scope>NUCLEOTIDE SEQUENCE [LARGE SCALE GENOMIC DNA]</scope>
</reference>
<gene>
    <name evidence="1" type="ORF">llap_7568</name>
</gene>
<dbReference type="OrthoDB" id="10646961at2759"/>
<proteinExistence type="predicted"/>
<keyword evidence="2" id="KW-1185">Reference proteome</keyword>
<organism evidence="1 2">
    <name type="scientific">Limosa lapponica baueri</name>
    <dbReference type="NCBI Taxonomy" id="1758121"/>
    <lineage>
        <taxon>Eukaryota</taxon>
        <taxon>Metazoa</taxon>
        <taxon>Chordata</taxon>
        <taxon>Craniata</taxon>
        <taxon>Vertebrata</taxon>
        <taxon>Euteleostomi</taxon>
        <taxon>Archelosauria</taxon>
        <taxon>Archosauria</taxon>
        <taxon>Dinosauria</taxon>
        <taxon>Saurischia</taxon>
        <taxon>Theropoda</taxon>
        <taxon>Coelurosauria</taxon>
        <taxon>Aves</taxon>
        <taxon>Neognathae</taxon>
        <taxon>Neoaves</taxon>
        <taxon>Charadriiformes</taxon>
        <taxon>Scolopacidae</taxon>
        <taxon>Limosa</taxon>
    </lineage>
</organism>
<reference evidence="2" key="1">
    <citation type="submission" date="2017-11" db="EMBL/GenBank/DDBJ databases">
        <authorList>
            <person name="Lima N.C."/>
            <person name="Parody-Merino A.M."/>
            <person name="Battley P.F."/>
            <person name="Fidler A.E."/>
            <person name="Prosdocimi F."/>
        </authorList>
    </citation>
    <scope>NUCLEOTIDE SEQUENCE [LARGE SCALE GENOMIC DNA]</scope>
</reference>